<gene>
    <name evidence="3" type="ORF">NUU61_003766</name>
</gene>
<dbReference type="PANTHER" id="PTHR12829:SF4">
    <property type="entry name" value="N(6)-ADENINE-SPECIFIC METHYLTRANSFERASE METTL4"/>
    <property type="match status" value="1"/>
</dbReference>
<dbReference type="OrthoDB" id="61116at2759"/>
<dbReference type="Pfam" id="PF05063">
    <property type="entry name" value="MT-A70"/>
    <property type="match status" value="1"/>
</dbReference>
<dbReference type="Proteomes" id="UP001141434">
    <property type="component" value="Unassembled WGS sequence"/>
</dbReference>
<comment type="similarity">
    <text evidence="1">Belongs to the MT-A70-like family.</text>
</comment>
<comment type="caution">
    <text evidence="3">The sequence shown here is derived from an EMBL/GenBank/DDBJ whole genome shotgun (WGS) entry which is preliminary data.</text>
</comment>
<dbReference type="InterPro" id="IPR007757">
    <property type="entry name" value="MT-A70-like"/>
</dbReference>
<reference evidence="3" key="1">
    <citation type="submission" date="2022-11" db="EMBL/GenBank/DDBJ databases">
        <authorList>
            <person name="Petersen C."/>
        </authorList>
    </citation>
    <scope>NUCLEOTIDE SEQUENCE</scope>
    <source>
        <strain evidence="3">IBT 34128</strain>
    </source>
</reference>
<feature type="compositionally biased region" description="Basic and acidic residues" evidence="2">
    <location>
        <begin position="56"/>
        <end position="74"/>
    </location>
</feature>
<proteinExistence type="inferred from homology"/>
<dbReference type="EMBL" id="JAPMSZ010000005">
    <property type="protein sequence ID" value="KAJ5101544.1"/>
    <property type="molecule type" value="Genomic_DNA"/>
</dbReference>
<keyword evidence="4" id="KW-1185">Reference proteome</keyword>
<dbReference type="InterPro" id="IPR002052">
    <property type="entry name" value="DNA_methylase_N6_adenine_CS"/>
</dbReference>
<evidence type="ECO:0000313" key="3">
    <source>
        <dbReference type="EMBL" id="KAJ5101544.1"/>
    </source>
</evidence>
<organism evidence="3 4">
    <name type="scientific">Penicillium alfredii</name>
    <dbReference type="NCBI Taxonomy" id="1506179"/>
    <lineage>
        <taxon>Eukaryota</taxon>
        <taxon>Fungi</taxon>
        <taxon>Dikarya</taxon>
        <taxon>Ascomycota</taxon>
        <taxon>Pezizomycotina</taxon>
        <taxon>Eurotiomycetes</taxon>
        <taxon>Eurotiomycetidae</taxon>
        <taxon>Eurotiales</taxon>
        <taxon>Aspergillaceae</taxon>
        <taxon>Penicillium</taxon>
    </lineage>
</organism>
<dbReference type="GO" id="GO:0008168">
    <property type="term" value="F:methyltransferase activity"/>
    <property type="evidence" value="ECO:0007669"/>
    <property type="project" value="InterPro"/>
</dbReference>
<dbReference type="RefSeq" id="XP_056512375.1">
    <property type="nucleotide sequence ID" value="XM_056654348.1"/>
</dbReference>
<feature type="region of interest" description="Disordered" evidence="2">
    <location>
        <begin position="34"/>
        <end position="97"/>
    </location>
</feature>
<sequence length="515" mass="57232">MTGLQHESAILFHNLENTTFLLDTPRSLALAQDWKPAPPHQNQDQWSSAQQTISARIEKSNGKSRKDEKKDDIKKKQHLLSSAPLTAPYPSSTEPKTKAARAKVLAKMAPRERRFHVECIQPLVRHGLDVIHAGYQSGERRWCLPRRVLPDKDREPPSEGVAGAIDIDISSVKKKRKYDGDIPCSSSLMDAVSSSRCPPVILSSTAANTFDSVLDLDGVVRNPSSETAVLMVGGEESKSESFSEYTVPPKSSFVLCTLPLSRPLLSPEEDPIPGMTSDQQFNLILLDPPWPNRSVRRSGHYSTQPYSEMSALTQRLRGILYVHSYDHTHDNAAYKQSTSMDNNAQTSGQSRQSIGAIWVTNAEKTRKAAYESLRDAGFHVCEEWVWIKTTCDGQPISELEGLWRKPYEMLVIGRKGQGGGGIDTTQTQTPTPSSEADWAGLYPAHTTKRVIAAVPDVHSRKPSLKEVMEKVFFMSSSGSVLEYSALEVFARNLTAGWWAVGNEVLKFNAQEWWVA</sequence>
<dbReference type="GO" id="GO:0032259">
    <property type="term" value="P:methylation"/>
    <property type="evidence" value="ECO:0007669"/>
    <property type="project" value="InterPro"/>
</dbReference>
<reference evidence="3" key="2">
    <citation type="journal article" date="2023" name="IMA Fungus">
        <title>Comparative genomic study of the Penicillium genus elucidates a diverse pangenome and 15 lateral gene transfer events.</title>
        <authorList>
            <person name="Petersen C."/>
            <person name="Sorensen T."/>
            <person name="Nielsen M.R."/>
            <person name="Sondergaard T.E."/>
            <person name="Sorensen J.L."/>
            <person name="Fitzpatrick D.A."/>
            <person name="Frisvad J.C."/>
            <person name="Nielsen K.L."/>
        </authorList>
    </citation>
    <scope>NUCLEOTIDE SEQUENCE</scope>
    <source>
        <strain evidence="3">IBT 34128</strain>
    </source>
</reference>
<dbReference type="AlphaFoldDB" id="A0A9W9FJV4"/>
<dbReference type="GeneID" id="81393516"/>
<evidence type="ECO:0000256" key="2">
    <source>
        <dbReference type="SAM" id="MobiDB-lite"/>
    </source>
</evidence>
<evidence type="ECO:0000313" key="4">
    <source>
        <dbReference type="Proteomes" id="UP001141434"/>
    </source>
</evidence>
<feature type="compositionally biased region" description="Polar residues" evidence="2">
    <location>
        <begin position="40"/>
        <end position="54"/>
    </location>
</feature>
<dbReference type="PROSITE" id="PS51143">
    <property type="entry name" value="MT_A70"/>
    <property type="match status" value="1"/>
</dbReference>
<accession>A0A9W9FJV4</accession>
<dbReference type="GO" id="GO:0005634">
    <property type="term" value="C:nucleus"/>
    <property type="evidence" value="ECO:0007669"/>
    <property type="project" value="TreeGrafter"/>
</dbReference>
<protein>
    <submittedName>
        <fullName evidence="3">MT-A70 family</fullName>
    </submittedName>
</protein>
<feature type="compositionally biased region" description="Polar residues" evidence="2">
    <location>
        <begin position="79"/>
        <end position="94"/>
    </location>
</feature>
<dbReference type="GO" id="GO:0003676">
    <property type="term" value="F:nucleic acid binding"/>
    <property type="evidence" value="ECO:0007669"/>
    <property type="project" value="InterPro"/>
</dbReference>
<name>A0A9W9FJV4_9EURO</name>
<evidence type="ECO:0000256" key="1">
    <source>
        <dbReference type="PROSITE-ProRule" id="PRU00489"/>
    </source>
</evidence>
<dbReference type="PANTHER" id="PTHR12829">
    <property type="entry name" value="N6-ADENOSINE-METHYLTRANSFERASE"/>
    <property type="match status" value="1"/>
</dbReference>
<dbReference type="PROSITE" id="PS00092">
    <property type="entry name" value="N6_MTASE"/>
    <property type="match status" value="1"/>
</dbReference>